<keyword evidence="3 11" id="KW-0158">Chromosome</keyword>
<feature type="domain" description="Kinetochore protein Ndc80 CH" evidence="14">
    <location>
        <begin position="73"/>
        <end position="219"/>
    </location>
</feature>
<dbReference type="AlphaFoldDB" id="G3B2X0"/>
<organism evidence="16">
    <name type="scientific">Candida tenuis (strain ATCC 10573 / BCRC 21748 / CBS 615 / JCM 9827 / NBRC 10315 / NRRL Y-1498 / VKM Y-70)</name>
    <name type="common">Yeast</name>
    <name type="synonym">Yamadazyma tenuis</name>
    <dbReference type="NCBI Taxonomy" id="590646"/>
    <lineage>
        <taxon>Eukaryota</taxon>
        <taxon>Fungi</taxon>
        <taxon>Dikarya</taxon>
        <taxon>Ascomycota</taxon>
        <taxon>Saccharomycotina</taxon>
        <taxon>Pichiomycetes</taxon>
        <taxon>Debaryomycetaceae</taxon>
        <taxon>Yamadazyma</taxon>
    </lineage>
</organism>
<feature type="coiled-coil region" evidence="12">
    <location>
        <begin position="269"/>
        <end position="320"/>
    </location>
</feature>
<dbReference type="InterPro" id="IPR038273">
    <property type="entry name" value="Ndc80_sf"/>
</dbReference>
<dbReference type="GO" id="GO:0051315">
    <property type="term" value="P:attachment of mitotic spindle microtubules to kinetochore"/>
    <property type="evidence" value="ECO:0007669"/>
    <property type="project" value="UniProtKB-UniRule"/>
</dbReference>
<name>G3B2X0_CANTC</name>
<evidence type="ECO:0000256" key="6">
    <source>
        <dbReference type="ARBA" id="ARBA00022838"/>
    </source>
</evidence>
<evidence type="ECO:0000313" key="15">
    <source>
        <dbReference type="EMBL" id="EGV64782.1"/>
    </source>
</evidence>
<sequence>MNNVNGILPFPSSLSRKPNKRLSMASATRSSLIHSGTLPSGFRGGLIDSITTSVPSSIKRKSLASTPASLKRRQSSVPSSSQQSQQREEYSQQTVFNSSINTHDSRPLRDKQYQTLIQGEVYEFLRLNKFEVEMNHPLTTKTLKQPTQKDFIMIFQFLYNKIDPFYKFTKSIETEVFTILKLLNYPYLDGINRSQISAVGGSYWPTFLAMLYWLVKLNLQLSEINTLHQNSKSFDDQLNDIYDDYIKKTFISYSRYNNDEFGDIFEEFKTNFEQFNQKLQKEIDSQKSETTTLQSEFGQLNEKMKVYDNSEKKSRALENDLIKFKAYVETVESRQSDWERILQGIEAEIHNCRESSNAMIQEIETYETNLRNKGLDVEKINKLTNERSSLSESIDITNDKIEAITDQLQSKQLQLRSSYESLDNFIKHYNTLIYKMQYKNLTNHNFEVKLNELVWDLSKEFKPTEILDKNLKDEKIELIKFKNEISSRIHAIEDQKIKIQEQVDLLNEKLLEQREDLESLASKFTMDKSGYDQLYNSISDKSTTYSTKIERLTREINAIKVDASSEYLAVMHQYNDVGIEAETLKGSLYRQKNSLHNQIQKIIENTINFKLNIQSNLQDLEELVLRELESDQTE</sequence>
<dbReference type="PANTHER" id="PTHR10643">
    <property type="entry name" value="KINETOCHORE PROTEIN NDC80"/>
    <property type="match status" value="1"/>
</dbReference>
<evidence type="ECO:0000256" key="1">
    <source>
        <dbReference type="ARBA" id="ARBA00007050"/>
    </source>
</evidence>
<comment type="subunit">
    <text evidence="2">Component of the NDC80 complex, which consists of NDC80, NUF2, SPC24 and SPC25.</text>
</comment>
<dbReference type="GO" id="GO:0005634">
    <property type="term" value="C:nucleus"/>
    <property type="evidence" value="ECO:0007669"/>
    <property type="project" value="UniProtKB-SubCell"/>
</dbReference>
<dbReference type="Pfam" id="PF03801">
    <property type="entry name" value="Ndc80_HEC"/>
    <property type="match status" value="1"/>
</dbReference>
<evidence type="ECO:0000256" key="13">
    <source>
        <dbReference type="SAM" id="MobiDB-lite"/>
    </source>
</evidence>
<keyword evidence="4 11" id="KW-0132">Cell division</keyword>
<dbReference type="Gene3D" id="1.10.418.30">
    <property type="entry name" value="Ncd80 complex, Ncd80 subunit"/>
    <property type="match status" value="1"/>
</dbReference>
<evidence type="ECO:0000256" key="7">
    <source>
        <dbReference type="ARBA" id="ARBA00023054"/>
    </source>
</evidence>
<evidence type="ECO:0000256" key="5">
    <source>
        <dbReference type="ARBA" id="ARBA00022776"/>
    </source>
</evidence>
<keyword evidence="16" id="KW-1185">Reference proteome</keyword>
<dbReference type="InterPro" id="IPR005550">
    <property type="entry name" value="Kinetochore_Ndc80"/>
</dbReference>
<comment type="subcellular location">
    <subcellularLocation>
        <location evidence="11">Chromosome</location>
        <location evidence="11">Centromere</location>
        <location evidence="11">Kinetochore</location>
    </subcellularLocation>
    <subcellularLocation>
        <location evidence="11">Nucleus</location>
    </subcellularLocation>
</comment>
<dbReference type="OrthoDB" id="7459479at2759"/>
<accession>G3B2X0</accession>
<gene>
    <name evidence="15" type="ORF">CANTEDRAFT_104161</name>
</gene>
<dbReference type="GeneID" id="18245693"/>
<dbReference type="FunFam" id="1.10.418.30:FF:000001">
    <property type="entry name" value="Probable kinetochore protein ndc80"/>
    <property type="match status" value="1"/>
</dbReference>
<evidence type="ECO:0000256" key="3">
    <source>
        <dbReference type="ARBA" id="ARBA00022454"/>
    </source>
</evidence>
<keyword evidence="10 11" id="KW-0137">Centromere</keyword>
<evidence type="ECO:0000313" key="16">
    <source>
        <dbReference type="Proteomes" id="UP000000707"/>
    </source>
</evidence>
<dbReference type="GO" id="GO:0051301">
    <property type="term" value="P:cell division"/>
    <property type="evidence" value="ECO:0007669"/>
    <property type="project" value="UniProtKB-UniRule"/>
</dbReference>
<dbReference type="EMBL" id="GL996515">
    <property type="protein sequence ID" value="EGV64782.1"/>
    <property type="molecule type" value="Genomic_DNA"/>
</dbReference>
<comment type="function">
    <text evidence="11">Acts as a component of the essential kinetochore-associated NDC80 complex, which is required for chromosome segregation and spindle checkpoint activity.</text>
</comment>
<dbReference type="GO" id="GO:0031262">
    <property type="term" value="C:Ndc80 complex"/>
    <property type="evidence" value="ECO:0007669"/>
    <property type="project" value="UniProtKB-UniRule"/>
</dbReference>
<dbReference type="HOGENOM" id="CLU_012583_0_0_1"/>
<dbReference type="KEGG" id="cten:18245693"/>
<dbReference type="STRING" id="590646.G3B2X0"/>
<evidence type="ECO:0000256" key="10">
    <source>
        <dbReference type="ARBA" id="ARBA00023328"/>
    </source>
</evidence>
<evidence type="ECO:0000256" key="4">
    <source>
        <dbReference type="ARBA" id="ARBA00022618"/>
    </source>
</evidence>
<feature type="coiled-coil region" evidence="12">
    <location>
        <begin position="489"/>
        <end position="527"/>
    </location>
</feature>
<feature type="compositionally biased region" description="Polar residues" evidence="13">
    <location>
        <begin position="25"/>
        <end position="34"/>
    </location>
</feature>
<dbReference type="InterPro" id="IPR055260">
    <property type="entry name" value="Ndc80_CH"/>
</dbReference>
<keyword evidence="5 11" id="KW-0498">Mitosis</keyword>
<dbReference type="PANTHER" id="PTHR10643:SF2">
    <property type="entry name" value="KINETOCHORE PROTEIN NDC80 HOMOLOG"/>
    <property type="match status" value="1"/>
</dbReference>
<keyword evidence="6 11" id="KW-0995">Kinetochore</keyword>
<evidence type="ECO:0000259" key="14">
    <source>
        <dbReference type="Pfam" id="PF03801"/>
    </source>
</evidence>
<evidence type="ECO:0000256" key="2">
    <source>
        <dbReference type="ARBA" id="ARBA00011562"/>
    </source>
</evidence>
<keyword evidence="8 11" id="KW-0539">Nucleus</keyword>
<keyword evidence="7 12" id="KW-0175">Coiled coil</keyword>
<proteinExistence type="inferred from homology"/>
<feature type="compositionally biased region" description="Low complexity" evidence="13">
    <location>
        <begin position="75"/>
        <end position="85"/>
    </location>
</feature>
<evidence type="ECO:0000256" key="8">
    <source>
        <dbReference type="ARBA" id="ARBA00023242"/>
    </source>
</evidence>
<keyword evidence="9 11" id="KW-0131">Cell cycle</keyword>
<dbReference type="Proteomes" id="UP000000707">
    <property type="component" value="Unassembled WGS sequence"/>
</dbReference>
<feature type="region of interest" description="Disordered" evidence="13">
    <location>
        <begin position="58"/>
        <end position="107"/>
    </location>
</feature>
<evidence type="ECO:0000256" key="9">
    <source>
        <dbReference type="ARBA" id="ARBA00023306"/>
    </source>
</evidence>
<reference evidence="15 16" key="1">
    <citation type="journal article" date="2011" name="Proc. Natl. Acad. Sci. U.S.A.">
        <title>Comparative genomics of xylose-fermenting fungi for enhanced biofuel production.</title>
        <authorList>
            <person name="Wohlbach D.J."/>
            <person name="Kuo A."/>
            <person name="Sato T.K."/>
            <person name="Potts K.M."/>
            <person name="Salamov A.A."/>
            <person name="LaButti K.M."/>
            <person name="Sun H."/>
            <person name="Clum A."/>
            <person name="Pangilinan J.L."/>
            <person name="Lindquist E.A."/>
            <person name="Lucas S."/>
            <person name="Lapidus A."/>
            <person name="Jin M."/>
            <person name="Gunawan C."/>
            <person name="Balan V."/>
            <person name="Dale B.E."/>
            <person name="Jeffries T.W."/>
            <person name="Zinkel R."/>
            <person name="Barry K.W."/>
            <person name="Grigoriev I.V."/>
            <person name="Gasch A.P."/>
        </authorList>
    </citation>
    <scope>NUCLEOTIDE SEQUENCE [LARGE SCALE GENOMIC DNA]</scope>
    <source>
        <strain evidence="16">ATCC 10573 / BCRC 21748 / CBS 615 / JCM 9827 / NBRC 10315 / NRRL Y-1498 / VKM Y-70</strain>
    </source>
</reference>
<dbReference type="eggNOG" id="KOG0995">
    <property type="taxonomic scope" value="Eukaryota"/>
</dbReference>
<protein>
    <recommendedName>
        <fullName evidence="11">Kinetochore protein NDC80</fullName>
    </recommendedName>
</protein>
<evidence type="ECO:0000256" key="11">
    <source>
        <dbReference type="RuleBase" id="RU368072"/>
    </source>
</evidence>
<comment type="similarity">
    <text evidence="1 11">Belongs to the NDC80/HEC1 family.</text>
</comment>
<evidence type="ECO:0000256" key="12">
    <source>
        <dbReference type="SAM" id="Coils"/>
    </source>
</evidence>
<feature type="region of interest" description="Disordered" evidence="13">
    <location>
        <begin position="1"/>
        <end position="34"/>
    </location>
</feature>